<keyword evidence="2" id="KW-1185">Reference proteome</keyword>
<sequence length="1265" mass="143520">MERKLDLSRLTDEEAKHVWEVIQRDFNLRKKEEERLGYDLKTKIEKEDTKRELLGSQSQLSDSHCIRCLQPFKFLVNSKRQCLDCCMYTCKSCSRYNKKEHGWVCDNCRMTRVLKIGTVGWYHDNVRNRFKRFGSAKVMRSLYKRLNGDGGRDDDTRSMPDVHSHVYNGAEDDHGESEAQRYKVMRKSKRLLSVHPLDFDPEEYFPHSRRPSVQQMQEDRGYRNDVDYDMYNHRVNRRRSLDRYAMRPDDNGDNRMVRTRSLSKISSSVARQQYIDTSDEDDYPRYPPTYQQPPHRRRNSRASSQENLGQAPPMNELNKRMSAIESLLSRLEEKMTPADETAAPSGLNEEEKLRRKLSELAGNLSDKGLSSDDEAGKKSFSVGKGLAGVRGGPAVTRDSLKDKELSSSSDETPTEAQKRSTAAALCDLTTEVLRTINATENAMVEYGLSEPVDRSHLVGTDVKQADDAFRELEENSYADLLSSSVASQVLLSPVQVYIAAGQSYELETKLRRLEQSAKNHFGGTTDSELSELEDVVALTAARVQSAESEVSDIESKIAALNAAGSKKKVSMGTQGPGRKRIPNREKLTAEDDALNQIAREVHLDRESVESVCLSVCANGGAADAAKRAARAEAREIRMKELERQQKEKYYGLDNKWGHIEQWMHASSASLGFVWQVSLYSLCLSLFFSFGSLTCPLCFFFVAFQEDSERYARHSRRHASEGDLDQDQDQDQIQQSGQVPVLMSDDEERMSVGSRGSFRPSDYSGFLGSSSRASSRASSARASPVVEERPDRDFLEKGSRTASTLSAATLASLGGASSRRGSCDTSFSVETEASIRDMKDSLAEAEEKYRKAMVSNAQLHNEKSALMYQVETLREELSDMEELLWESRRCCEDRSKELERERQAHSVLQFQFKDMKETLRHTEELLTEVSELRLRSSSYCQEVSDLQEVLQWKEQKMAALERQREISDIVRIERNRLRDEVVQLRDLLKKHGVVLSPEVSTNGEAGEAENDVSTESATQLAEDPHGGRESMLGKLNLRSGSLSQWFSDFKETLKNAAENVSDRRVDQESDSEVMDAKLLAEELVLMSLQDGGIVEDGRIDESSGLNTEEELSVGELRLKKLFEERESLQDQVRLLKSQLDQRPKMDGVQNPEGAGLENGMDSHLLELQRDANRQISDLKFKLVKSEQEVTTLEQNVIRLEGQVTRYKTASENAEKVEDELKVEKRKLQRELRSALDRIDELEVSNSHLSKRLEKMKANRSALLTQQ</sequence>
<comment type="caution">
    <text evidence="1">The sequence shown here is derived from an EMBL/GenBank/DDBJ whole genome shotgun (WGS) entry which is preliminary data.</text>
</comment>
<accession>A0ACB8WEM8</accession>
<reference evidence="1" key="1">
    <citation type="submission" date="2022-04" db="EMBL/GenBank/DDBJ databases">
        <title>Jade perch genome.</title>
        <authorList>
            <person name="Chao B."/>
        </authorList>
    </citation>
    <scope>NUCLEOTIDE SEQUENCE</scope>
    <source>
        <strain evidence="1">CB-2022</strain>
    </source>
</reference>
<evidence type="ECO:0000313" key="1">
    <source>
        <dbReference type="EMBL" id="KAI3366244.1"/>
    </source>
</evidence>
<name>A0ACB8WEM8_9TELE</name>
<proteinExistence type="predicted"/>
<organism evidence="1 2">
    <name type="scientific">Scortum barcoo</name>
    <name type="common">barcoo grunter</name>
    <dbReference type="NCBI Taxonomy" id="214431"/>
    <lineage>
        <taxon>Eukaryota</taxon>
        <taxon>Metazoa</taxon>
        <taxon>Chordata</taxon>
        <taxon>Craniata</taxon>
        <taxon>Vertebrata</taxon>
        <taxon>Euteleostomi</taxon>
        <taxon>Actinopterygii</taxon>
        <taxon>Neopterygii</taxon>
        <taxon>Teleostei</taxon>
        <taxon>Neoteleostei</taxon>
        <taxon>Acanthomorphata</taxon>
        <taxon>Eupercaria</taxon>
        <taxon>Centrarchiformes</taxon>
        <taxon>Terapontoidei</taxon>
        <taxon>Terapontidae</taxon>
        <taxon>Scortum</taxon>
    </lineage>
</organism>
<protein>
    <submittedName>
        <fullName evidence="1">Uncharacterized protein</fullName>
    </submittedName>
</protein>
<gene>
    <name evidence="1" type="ORF">L3Q82_010067</name>
</gene>
<dbReference type="Proteomes" id="UP000831701">
    <property type="component" value="Chromosome 11"/>
</dbReference>
<evidence type="ECO:0000313" key="2">
    <source>
        <dbReference type="Proteomes" id="UP000831701"/>
    </source>
</evidence>
<dbReference type="EMBL" id="CM041541">
    <property type="protein sequence ID" value="KAI3366244.1"/>
    <property type="molecule type" value="Genomic_DNA"/>
</dbReference>